<name>A0A6C0BW15_9ZZZZ</name>
<feature type="transmembrane region" description="Helical" evidence="1">
    <location>
        <begin position="16"/>
        <end position="36"/>
    </location>
</feature>
<dbReference type="EMBL" id="MN739271">
    <property type="protein sequence ID" value="QHS96635.1"/>
    <property type="molecule type" value="Genomic_DNA"/>
</dbReference>
<organism evidence="2">
    <name type="scientific">viral metagenome</name>
    <dbReference type="NCBI Taxonomy" id="1070528"/>
    <lineage>
        <taxon>unclassified sequences</taxon>
        <taxon>metagenomes</taxon>
        <taxon>organismal metagenomes</taxon>
    </lineage>
</organism>
<evidence type="ECO:0000256" key="1">
    <source>
        <dbReference type="SAM" id="Phobius"/>
    </source>
</evidence>
<reference evidence="2" key="1">
    <citation type="journal article" date="2020" name="Nature">
        <title>Giant virus diversity and host interactions through global metagenomics.</title>
        <authorList>
            <person name="Schulz F."/>
            <person name="Roux S."/>
            <person name="Paez-Espino D."/>
            <person name="Jungbluth S."/>
            <person name="Walsh D.A."/>
            <person name="Denef V.J."/>
            <person name="McMahon K.D."/>
            <person name="Konstantinidis K.T."/>
            <person name="Eloe-Fadrosh E.A."/>
            <person name="Kyrpides N.C."/>
            <person name="Woyke T."/>
        </authorList>
    </citation>
    <scope>NUCLEOTIDE SEQUENCE</scope>
    <source>
        <strain evidence="2">GVMAG-M-3300020166-18</strain>
    </source>
</reference>
<proteinExistence type="predicted"/>
<evidence type="ECO:0000313" key="2">
    <source>
        <dbReference type="EMBL" id="QHS96635.1"/>
    </source>
</evidence>
<keyword evidence="1" id="KW-0472">Membrane</keyword>
<dbReference type="AlphaFoldDB" id="A0A6C0BW15"/>
<keyword evidence="1" id="KW-0812">Transmembrane</keyword>
<sequence>MLKNMRQKMTMLKKNGILAIIDLIVVLIVSYCIIRYTKTMKETPSCNQIKPDQREFLAYGGILMLSHVILSLILRGIYN</sequence>
<protein>
    <submittedName>
        <fullName evidence="2">Uncharacterized protein</fullName>
    </submittedName>
</protein>
<feature type="transmembrane region" description="Helical" evidence="1">
    <location>
        <begin position="56"/>
        <end position="78"/>
    </location>
</feature>
<keyword evidence="1" id="KW-1133">Transmembrane helix</keyword>
<accession>A0A6C0BW15</accession>